<gene>
    <name evidence="1" type="ORF">Pcinc_005549</name>
</gene>
<reference evidence="1" key="1">
    <citation type="submission" date="2023-10" db="EMBL/GenBank/DDBJ databases">
        <title>Genome assemblies of two species of porcelain crab, Petrolisthes cinctipes and Petrolisthes manimaculis (Anomura: Porcellanidae).</title>
        <authorList>
            <person name="Angst P."/>
        </authorList>
    </citation>
    <scope>NUCLEOTIDE SEQUENCE</scope>
    <source>
        <strain evidence="1">PB745_01</strain>
        <tissue evidence="1">Gill</tissue>
    </source>
</reference>
<keyword evidence="2" id="KW-1185">Reference proteome</keyword>
<proteinExistence type="predicted"/>
<dbReference type="AlphaFoldDB" id="A0AAE1KZ34"/>
<evidence type="ECO:0000313" key="1">
    <source>
        <dbReference type="EMBL" id="KAK3890469.1"/>
    </source>
</evidence>
<dbReference type="EMBL" id="JAWQEG010000415">
    <property type="protein sequence ID" value="KAK3890469.1"/>
    <property type="molecule type" value="Genomic_DNA"/>
</dbReference>
<protein>
    <submittedName>
        <fullName evidence="1">Uncharacterized protein</fullName>
    </submittedName>
</protein>
<dbReference type="Proteomes" id="UP001286313">
    <property type="component" value="Unassembled WGS sequence"/>
</dbReference>
<organism evidence="1 2">
    <name type="scientific">Petrolisthes cinctipes</name>
    <name type="common">Flat porcelain crab</name>
    <dbReference type="NCBI Taxonomy" id="88211"/>
    <lineage>
        <taxon>Eukaryota</taxon>
        <taxon>Metazoa</taxon>
        <taxon>Ecdysozoa</taxon>
        <taxon>Arthropoda</taxon>
        <taxon>Crustacea</taxon>
        <taxon>Multicrustacea</taxon>
        <taxon>Malacostraca</taxon>
        <taxon>Eumalacostraca</taxon>
        <taxon>Eucarida</taxon>
        <taxon>Decapoda</taxon>
        <taxon>Pleocyemata</taxon>
        <taxon>Anomura</taxon>
        <taxon>Galatheoidea</taxon>
        <taxon>Porcellanidae</taxon>
        <taxon>Petrolisthes</taxon>
    </lineage>
</organism>
<comment type="caution">
    <text evidence="1">The sequence shown here is derived from an EMBL/GenBank/DDBJ whole genome shotgun (WGS) entry which is preliminary data.</text>
</comment>
<accession>A0AAE1KZ34</accession>
<evidence type="ECO:0000313" key="2">
    <source>
        <dbReference type="Proteomes" id="UP001286313"/>
    </source>
</evidence>
<sequence>MGSLRLRRILGSRQVHPTPDLGSSRDWGEVSLPDTTLIGFFLSPRVFDCLVHGAQVRSEDLHQRPLPLFPSCRVLVGRGVRPKGL</sequence>
<name>A0AAE1KZ34_PETCI</name>